<dbReference type="Proteomes" id="UP001412239">
    <property type="component" value="Unassembled WGS sequence"/>
</dbReference>
<evidence type="ECO:0000313" key="2">
    <source>
        <dbReference type="EMBL" id="CUS15870.1"/>
    </source>
</evidence>
<accession>A0A292QAM4</accession>
<reference evidence="2" key="1">
    <citation type="submission" date="2015-10" db="EMBL/GenBank/DDBJ databases">
        <authorList>
            <person name="Regsiter A."/>
            <person name="william w."/>
        </authorList>
    </citation>
    <scope>NUCLEOTIDE SEQUENCE</scope>
    <source>
        <strain evidence="2">Montdore</strain>
    </source>
</reference>
<sequence>MTKTAPRAAANVAGKRPDAAPGETMIDIGGRARSSGGLSCRHGSRSSRVDQGGIGGRDDKLNEGNCDGKSLGGSGGGNNRSGGRSGGDSSNRARDNGGDGLNNGGDGDVGRWGRECDGWWQTSGDGRVLRDVRLADTQEIFERLADIGVVLAP</sequence>
<evidence type="ECO:0000313" key="3">
    <source>
        <dbReference type="Proteomes" id="UP001412239"/>
    </source>
</evidence>
<feature type="compositionally biased region" description="Gly residues" evidence="1">
    <location>
        <begin position="70"/>
        <end position="86"/>
    </location>
</feature>
<feature type="region of interest" description="Disordered" evidence="1">
    <location>
        <begin position="1"/>
        <end position="117"/>
    </location>
</feature>
<name>A0A292QAM4_9PEZI</name>
<feature type="compositionally biased region" description="Gly residues" evidence="1">
    <location>
        <begin position="98"/>
        <end position="107"/>
    </location>
</feature>
<gene>
    <name evidence="2" type="ORF">GSTUAT00000147001</name>
</gene>
<protein>
    <submittedName>
        <fullName evidence="2">Uncharacterized protein</fullName>
    </submittedName>
</protein>
<organism evidence="2 3">
    <name type="scientific">Tuber aestivum</name>
    <name type="common">summer truffle</name>
    <dbReference type="NCBI Taxonomy" id="59557"/>
    <lineage>
        <taxon>Eukaryota</taxon>
        <taxon>Fungi</taxon>
        <taxon>Dikarya</taxon>
        <taxon>Ascomycota</taxon>
        <taxon>Pezizomycotina</taxon>
        <taxon>Pezizomycetes</taxon>
        <taxon>Pezizales</taxon>
        <taxon>Tuberaceae</taxon>
        <taxon>Tuber</taxon>
    </lineage>
</organism>
<feature type="compositionally biased region" description="Basic and acidic residues" evidence="1">
    <location>
        <begin position="108"/>
        <end position="117"/>
    </location>
</feature>
<dbReference type="EMBL" id="LN890943">
    <property type="protein sequence ID" value="CUS15870.1"/>
    <property type="molecule type" value="Genomic_DNA"/>
</dbReference>
<dbReference type="AlphaFoldDB" id="A0A292QAM4"/>
<proteinExistence type="predicted"/>
<keyword evidence="3" id="KW-1185">Reference proteome</keyword>
<evidence type="ECO:0000256" key="1">
    <source>
        <dbReference type="SAM" id="MobiDB-lite"/>
    </source>
</evidence>